<gene>
    <name evidence="2" type="ORF">VIN01S_10290</name>
</gene>
<evidence type="ECO:0000313" key="3">
    <source>
        <dbReference type="Proteomes" id="UP000318717"/>
    </source>
</evidence>
<dbReference type="EMBL" id="BJLF01000004">
    <property type="protein sequence ID" value="GEA50225.1"/>
    <property type="molecule type" value="Genomic_DNA"/>
</dbReference>
<dbReference type="Gene3D" id="3.40.190.10">
    <property type="entry name" value="Periplasmic binding protein-like II"/>
    <property type="match status" value="2"/>
</dbReference>
<keyword evidence="3" id="KW-1185">Reference proteome</keyword>
<accession>A0A4Y3HT85</accession>
<proteinExistence type="predicted"/>
<sequence>MQRLRWLHQFIGLSCLSIASLSVAGEDIQVIKMTPKQSQEDVSHDYLVKLVSRSTEIAEEHFGPSRIEFMPIMLSQGRVLQLLGIGGVLDLVSSAPTSEREASFLSVKVPIFMGLLGYRMMIISPEKRMEFEEITSEDQLKNLVACQGTAWPDADILEDSGYKVFRVDKFEQMFEELHDGGCDYFPRGITEGYGELEYYNEKNPEKPLAKFDSVLIHYQVPLMFYTSHNNFELAAKIQYGMERMVENGELEALLKTHPVTQSAFPLSKWKNSKIYSVPNNRLPKSVPTFKKELWLELNTQP</sequence>
<dbReference type="RefSeq" id="WP_141344622.1">
    <property type="nucleotide sequence ID" value="NZ_BJLF01000004.1"/>
</dbReference>
<dbReference type="AlphaFoldDB" id="A0A4Y3HT85"/>
<reference evidence="2 3" key="1">
    <citation type="submission" date="2019-06" db="EMBL/GenBank/DDBJ databases">
        <title>Whole genome shotgun sequence of Vibrio inusitatus NBRC 102082.</title>
        <authorList>
            <person name="Hosoyama A."/>
            <person name="Uohara A."/>
            <person name="Ohji S."/>
            <person name="Ichikawa N."/>
        </authorList>
    </citation>
    <scope>NUCLEOTIDE SEQUENCE [LARGE SCALE GENOMIC DNA]</scope>
    <source>
        <strain evidence="2 3">NBRC 102082</strain>
    </source>
</reference>
<comment type="caution">
    <text evidence="2">The sequence shown here is derived from an EMBL/GenBank/DDBJ whole genome shotgun (WGS) entry which is preliminary data.</text>
</comment>
<evidence type="ECO:0000313" key="2">
    <source>
        <dbReference type="EMBL" id="GEA50225.1"/>
    </source>
</evidence>
<keyword evidence="1" id="KW-0732">Signal</keyword>
<name>A0A4Y3HT85_9VIBR</name>
<dbReference type="SUPFAM" id="SSF53850">
    <property type="entry name" value="Periplasmic binding protein-like II"/>
    <property type="match status" value="1"/>
</dbReference>
<feature type="chain" id="PRO_5021332187" evidence="1">
    <location>
        <begin position="25"/>
        <end position="301"/>
    </location>
</feature>
<organism evidence="2 3">
    <name type="scientific">Vibrio inusitatus NBRC 102082</name>
    <dbReference type="NCBI Taxonomy" id="1219070"/>
    <lineage>
        <taxon>Bacteria</taxon>
        <taxon>Pseudomonadati</taxon>
        <taxon>Pseudomonadota</taxon>
        <taxon>Gammaproteobacteria</taxon>
        <taxon>Vibrionales</taxon>
        <taxon>Vibrionaceae</taxon>
        <taxon>Vibrio</taxon>
    </lineage>
</organism>
<dbReference type="OrthoDB" id="547680at2"/>
<protein>
    <submittedName>
        <fullName evidence="2">Uncharacterized protein</fullName>
    </submittedName>
</protein>
<evidence type="ECO:0000256" key="1">
    <source>
        <dbReference type="SAM" id="SignalP"/>
    </source>
</evidence>
<dbReference type="Proteomes" id="UP000318717">
    <property type="component" value="Unassembled WGS sequence"/>
</dbReference>
<feature type="signal peptide" evidence="1">
    <location>
        <begin position="1"/>
        <end position="24"/>
    </location>
</feature>